<dbReference type="Proteomes" id="UP000499080">
    <property type="component" value="Unassembled WGS sequence"/>
</dbReference>
<keyword evidence="2" id="KW-1185">Reference proteome</keyword>
<sequence>MKIEITRPRPRNSLNLHDRYWTIFVTQFPHTDLANFSTSSSRILLRNSEKSTMLTSNTSSLYVASPKAAAVGSLLEPSVRLQGREPNLRIPAPADAPPLYTVTDKQIQLTQKENIPVRGCQVLSTPKSFRRLNGEHIVLCKKKDLQLD</sequence>
<protein>
    <submittedName>
        <fullName evidence="1">Uncharacterized protein</fullName>
    </submittedName>
</protein>
<organism evidence="1 2">
    <name type="scientific">Araneus ventricosus</name>
    <name type="common">Orbweaver spider</name>
    <name type="synonym">Epeira ventricosa</name>
    <dbReference type="NCBI Taxonomy" id="182803"/>
    <lineage>
        <taxon>Eukaryota</taxon>
        <taxon>Metazoa</taxon>
        <taxon>Ecdysozoa</taxon>
        <taxon>Arthropoda</taxon>
        <taxon>Chelicerata</taxon>
        <taxon>Arachnida</taxon>
        <taxon>Araneae</taxon>
        <taxon>Araneomorphae</taxon>
        <taxon>Entelegynae</taxon>
        <taxon>Araneoidea</taxon>
        <taxon>Araneidae</taxon>
        <taxon>Araneus</taxon>
    </lineage>
</organism>
<reference evidence="1 2" key="1">
    <citation type="journal article" date="2019" name="Sci. Rep.">
        <title>Orb-weaving spider Araneus ventricosus genome elucidates the spidroin gene catalogue.</title>
        <authorList>
            <person name="Kono N."/>
            <person name="Nakamura H."/>
            <person name="Ohtoshi R."/>
            <person name="Moran D.A.P."/>
            <person name="Shinohara A."/>
            <person name="Yoshida Y."/>
            <person name="Fujiwara M."/>
            <person name="Mori M."/>
            <person name="Tomita M."/>
            <person name="Arakawa K."/>
        </authorList>
    </citation>
    <scope>NUCLEOTIDE SEQUENCE [LARGE SCALE GENOMIC DNA]</scope>
</reference>
<comment type="caution">
    <text evidence="1">The sequence shown here is derived from an EMBL/GenBank/DDBJ whole genome shotgun (WGS) entry which is preliminary data.</text>
</comment>
<evidence type="ECO:0000313" key="1">
    <source>
        <dbReference type="EMBL" id="GBN83917.1"/>
    </source>
</evidence>
<dbReference type="AlphaFoldDB" id="A0A4Y2S7B5"/>
<evidence type="ECO:0000313" key="2">
    <source>
        <dbReference type="Proteomes" id="UP000499080"/>
    </source>
</evidence>
<name>A0A4Y2S7B5_ARAVE</name>
<proteinExistence type="predicted"/>
<dbReference type="EMBL" id="BGPR01020143">
    <property type="protein sequence ID" value="GBN83917.1"/>
    <property type="molecule type" value="Genomic_DNA"/>
</dbReference>
<accession>A0A4Y2S7B5</accession>
<gene>
    <name evidence="1" type="ORF">AVEN_166491_1</name>
</gene>